<dbReference type="Gene3D" id="3.40.50.410">
    <property type="entry name" value="von Willebrand factor, type A domain"/>
    <property type="match status" value="1"/>
</dbReference>
<dbReference type="PROSITE" id="PS51257">
    <property type="entry name" value="PROKAR_LIPOPROTEIN"/>
    <property type="match status" value="1"/>
</dbReference>
<accession>A0A1M7SE27</accession>
<dbReference type="CDD" id="cd00198">
    <property type="entry name" value="vWFA"/>
    <property type="match status" value="1"/>
</dbReference>
<dbReference type="Proteomes" id="UP000184207">
    <property type="component" value="Unassembled WGS sequence"/>
</dbReference>
<evidence type="ECO:0000313" key="2">
    <source>
        <dbReference type="EMBL" id="SHN56736.1"/>
    </source>
</evidence>
<feature type="domain" description="VWFA" evidence="1">
    <location>
        <begin position="114"/>
        <end position="228"/>
    </location>
</feature>
<name>A0A1M7SE27_FERGO</name>
<sequence>MRKFRRATLFALIAIISALLVYSCSEIPIAPRVIPKDPVDTTKPSTSGYSTTDIFGTVDKTPSLVPIAVPDTVNIRISLPGVENLPVSTLRVFEDNKEQGFVLYKESTIRNRLDIAIILDVTGSMSYAINGAKNSIIDFATNLEESGMDVRIGVIPFDDYVNPPSDIDVDPPYLGLSSPSDAKDYVGVLYAGYGGDWAENPYDAIMFAATALEWRPSAQRVMIVITDAPAHYKSDGIGFSHFDKADMFPALVGFFTIHGAFVPSGYYYDTTTDFSDPGDVRELCQKTGGVIKYTDSAGNVNLNDLGIVEYVESSWIVSFESDSPAATHTIEVFYTTSTDKRYLKIEGATY</sequence>
<dbReference type="RefSeq" id="WP_072758606.1">
    <property type="nucleotide sequence ID" value="NZ_FRDJ01000003.1"/>
</dbReference>
<gene>
    <name evidence="2" type="ORF">SAMN02745226_00810</name>
</gene>
<dbReference type="InterPro" id="IPR036465">
    <property type="entry name" value="vWFA_dom_sf"/>
</dbReference>
<dbReference type="InterPro" id="IPR002035">
    <property type="entry name" value="VWF_A"/>
</dbReference>
<dbReference type="SMART" id="SM00327">
    <property type="entry name" value="VWA"/>
    <property type="match status" value="1"/>
</dbReference>
<evidence type="ECO:0000259" key="1">
    <source>
        <dbReference type="PROSITE" id="PS50234"/>
    </source>
</evidence>
<protein>
    <submittedName>
        <fullName evidence="2">Mg-chelatase subunit ChlD</fullName>
    </submittedName>
</protein>
<dbReference type="OrthoDB" id="46632at2"/>
<organism evidence="2 3">
    <name type="scientific">Fervidobacterium gondwanense DSM 13020</name>
    <dbReference type="NCBI Taxonomy" id="1121883"/>
    <lineage>
        <taxon>Bacteria</taxon>
        <taxon>Thermotogati</taxon>
        <taxon>Thermotogota</taxon>
        <taxon>Thermotogae</taxon>
        <taxon>Thermotogales</taxon>
        <taxon>Fervidobacteriaceae</taxon>
        <taxon>Fervidobacterium</taxon>
    </lineage>
</organism>
<dbReference type="AlphaFoldDB" id="A0A1M7SE27"/>
<proteinExistence type="predicted"/>
<dbReference type="InterPro" id="IPR052969">
    <property type="entry name" value="Thr-specific_kinase-like"/>
</dbReference>
<evidence type="ECO:0000313" key="3">
    <source>
        <dbReference type="Proteomes" id="UP000184207"/>
    </source>
</evidence>
<keyword evidence="3" id="KW-1185">Reference proteome</keyword>
<dbReference type="STRING" id="1121883.SAMN02745226_00810"/>
<dbReference type="EMBL" id="FRDJ01000003">
    <property type="protein sequence ID" value="SHN56736.1"/>
    <property type="molecule type" value="Genomic_DNA"/>
</dbReference>
<reference evidence="3" key="1">
    <citation type="submission" date="2016-12" db="EMBL/GenBank/DDBJ databases">
        <authorList>
            <person name="Varghese N."/>
            <person name="Submissions S."/>
        </authorList>
    </citation>
    <scope>NUCLEOTIDE SEQUENCE [LARGE SCALE GENOMIC DNA]</scope>
    <source>
        <strain evidence="3">DSM 13020</strain>
    </source>
</reference>
<dbReference type="PROSITE" id="PS50234">
    <property type="entry name" value="VWFA"/>
    <property type="match status" value="1"/>
</dbReference>
<dbReference type="SUPFAM" id="SSF53300">
    <property type="entry name" value="vWA-like"/>
    <property type="match status" value="1"/>
</dbReference>
<dbReference type="PANTHER" id="PTHR47763">
    <property type="entry name" value="ALPHA-PROTEIN KINASE VWKA"/>
    <property type="match status" value="1"/>
</dbReference>